<dbReference type="PANTHER" id="PTHR38353">
    <property type="entry name" value="TROPOMYOSIN"/>
    <property type="match status" value="1"/>
</dbReference>
<name>A0ABM3H0L3_9MYRT</name>
<proteinExistence type="predicted"/>
<dbReference type="Proteomes" id="UP000827889">
    <property type="component" value="Chromosome 2"/>
</dbReference>
<protein>
    <submittedName>
        <fullName evidence="2">Uncharacterized protein LOC115732417 isoform X1</fullName>
    </submittedName>
</protein>
<dbReference type="RefSeq" id="XP_048130148.1">
    <property type="nucleotide sequence ID" value="XM_048274191.1"/>
</dbReference>
<reference evidence="1" key="1">
    <citation type="submission" date="2025-05" db="UniProtKB">
        <authorList>
            <consortium name="RefSeq"/>
        </authorList>
    </citation>
    <scope>NUCLEOTIDE SEQUENCE [LARGE SCALE GENOMIC DNA]</scope>
</reference>
<dbReference type="PANTHER" id="PTHR38353:SF2">
    <property type="entry name" value="TROPOMYOSIN"/>
    <property type="match status" value="1"/>
</dbReference>
<evidence type="ECO:0000313" key="1">
    <source>
        <dbReference type="Proteomes" id="UP000827889"/>
    </source>
</evidence>
<gene>
    <name evidence="2" type="primary">LOC115732417</name>
</gene>
<keyword evidence="1" id="KW-1185">Reference proteome</keyword>
<evidence type="ECO:0000313" key="2">
    <source>
        <dbReference type="RefSeq" id="XP_048130148.1"/>
    </source>
</evidence>
<dbReference type="GeneID" id="115732417"/>
<accession>A0ABM3H0L3</accession>
<reference evidence="2" key="2">
    <citation type="submission" date="2025-08" db="UniProtKB">
        <authorList>
            <consortium name="RefSeq"/>
        </authorList>
    </citation>
    <scope>IDENTIFICATION</scope>
    <source>
        <tissue evidence="2">Leaf</tissue>
    </source>
</reference>
<organism evidence="1 2">
    <name type="scientific">Rhodamnia argentea</name>
    <dbReference type="NCBI Taxonomy" id="178133"/>
    <lineage>
        <taxon>Eukaryota</taxon>
        <taxon>Viridiplantae</taxon>
        <taxon>Streptophyta</taxon>
        <taxon>Embryophyta</taxon>
        <taxon>Tracheophyta</taxon>
        <taxon>Spermatophyta</taxon>
        <taxon>Magnoliopsida</taxon>
        <taxon>eudicotyledons</taxon>
        <taxon>Gunneridae</taxon>
        <taxon>Pentapetalae</taxon>
        <taxon>rosids</taxon>
        <taxon>malvids</taxon>
        <taxon>Myrtales</taxon>
        <taxon>Myrtaceae</taxon>
        <taxon>Myrtoideae</taxon>
        <taxon>Myrteae</taxon>
        <taxon>Australasian group</taxon>
        <taxon>Rhodamnia</taxon>
    </lineage>
</organism>
<sequence length="131" mass="14876">MTKPHDRLCLIKKLGLFYLTMNICWSSVQTLELVHQERVSLSAKLVEKSTYYAKVAEDIHVNFQQLQGWLNCRIPSSDTEVRDLVKETMDEEKVAAGARGKLSNHLLTDNVVLTDEKLKTKELCSLNGIVT</sequence>